<dbReference type="PANTHER" id="PTHR33910:SF1">
    <property type="entry name" value="PROTEIN TRANSLOCASE SUBUNIT SECE"/>
    <property type="match status" value="1"/>
</dbReference>
<keyword evidence="6 9" id="KW-1133">Transmembrane helix</keyword>
<evidence type="ECO:0000256" key="9">
    <source>
        <dbReference type="SAM" id="Phobius"/>
    </source>
</evidence>
<comment type="subcellular location">
    <subcellularLocation>
        <location evidence="1">Membrane</location>
    </subcellularLocation>
</comment>
<keyword evidence="3" id="KW-1003">Cell membrane</keyword>
<keyword evidence="4 9" id="KW-0812">Transmembrane</keyword>
<evidence type="ECO:0000256" key="6">
    <source>
        <dbReference type="ARBA" id="ARBA00022989"/>
    </source>
</evidence>
<feature type="transmembrane region" description="Helical" evidence="9">
    <location>
        <begin position="29"/>
        <end position="48"/>
    </location>
</feature>
<evidence type="ECO:0000256" key="5">
    <source>
        <dbReference type="ARBA" id="ARBA00022927"/>
    </source>
</evidence>
<dbReference type="Gene3D" id="1.20.5.1030">
    <property type="entry name" value="Preprotein translocase secy subunit"/>
    <property type="match status" value="1"/>
</dbReference>
<dbReference type="EMBL" id="UINC01001585">
    <property type="protein sequence ID" value="SUZ84212.1"/>
    <property type="molecule type" value="Genomic_DNA"/>
</dbReference>
<reference evidence="10" key="1">
    <citation type="submission" date="2018-05" db="EMBL/GenBank/DDBJ databases">
        <authorList>
            <person name="Lanie J.A."/>
            <person name="Ng W.-L."/>
            <person name="Kazmierczak K.M."/>
            <person name="Andrzejewski T.M."/>
            <person name="Davidsen T.M."/>
            <person name="Wayne K.J."/>
            <person name="Tettelin H."/>
            <person name="Glass J.I."/>
            <person name="Rusch D."/>
            <person name="Podicherti R."/>
            <person name="Tsui H.-C.T."/>
            <person name="Winkler M.E."/>
        </authorList>
    </citation>
    <scope>NUCLEOTIDE SEQUENCE</scope>
</reference>
<keyword evidence="2" id="KW-0813">Transport</keyword>
<dbReference type="GO" id="GO:0008320">
    <property type="term" value="F:protein transmembrane transporter activity"/>
    <property type="evidence" value="ECO:0007669"/>
    <property type="project" value="InterPro"/>
</dbReference>
<dbReference type="GO" id="GO:0043952">
    <property type="term" value="P:protein transport by the Sec complex"/>
    <property type="evidence" value="ECO:0007669"/>
    <property type="project" value="TreeGrafter"/>
</dbReference>
<dbReference type="GO" id="GO:0006886">
    <property type="term" value="P:intracellular protein transport"/>
    <property type="evidence" value="ECO:0007669"/>
    <property type="project" value="InterPro"/>
</dbReference>
<name>A0A381QXP6_9ZZZZ</name>
<dbReference type="InterPro" id="IPR005807">
    <property type="entry name" value="SecE_bac"/>
</dbReference>
<dbReference type="GO" id="GO:0009306">
    <property type="term" value="P:protein secretion"/>
    <property type="evidence" value="ECO:0007669"/>
    <property type="project" value="InterPro"/>
</dbReference>
<dbReference type="HAMAP" id="MF_00422">
    <property type="entry name" value="SecE"/>
    <property type="match status" value="1"/>
</dbReference>
<dbReference type="AlphaFoldDB" id="A0A381QXP6"/>
<sequence>MSKTGPIQFIQEVRNEVSKVTWPSRGETLTTTLIVFIFCLIAAIFFFLGDQIMSFGIKLILGIGN</sequence>
<dbReference type="PANTHER" id="PTHR33910">
    <property type="entry name" value="PROTEIN TRANSLOCASE SUBUNIT SECE"/>
    <property type="match status" value="1"/>
</dbReference>
<dbReference type="GO" id="GO:0006605">
    <property type="term" value="P:protein targeting"/>
    <property type="evidence" value="ECO:0007669"/>
    <property type="project" value="InterPro"/>
</dbReference>
<evidence type="ECO:0008006" key="11">
    <source>
        <dbReference type="Google" id="ProtNLM"/>
    </source>
</evidence>
<keyword evidence="8 9" id="KW-0472">Membrane</keyword>
<evidence type="ECO:0000256" key="4">
    <source>
        <dbReference type="ARBA" id="ARBA00022692"/>
    </source>
</evidence>
<gene>
    <name evidence="10" type="ORF">METZ01_LOCUS37066</name>
</gene>
<evidence type="ECO:0000256" key="8">
    <source>
        <dbReference type="ARBA" id="ARBA00023136"/>
    </source>
</evidence>
<evidence type="ECO:0000256" key="3">
    <source>
        <dbReference type="ARBA" id="ARBA00022475"/>
    </source>
</evidence>
<dbReference type="Pfam" id="PF00584">
    <property type="entry name" value="SecE"/>
    <property type="match status" value="1"/>
</dbReference>
<evidence type="ECO:0000313" key="10">
    <source>
        <dbReference type="EMBL" id="SUZ84212.1"/>
    </source>
</evidence>
<organism evidence="10">
    <name type="scientific">marine metagenome</name>
    <dbReference type="NCBI Taxonomy" id="408172"/>
    <lineage>
        <taxon>unclassified sequences</taxon>
        <taxon>metagenomes</taxon>
        <taxon>ecological metagenomes</taxon>
    </lineage>
</organism>
<keyword evidence="7" id="KW-0811">Translocation</keyword>
<protein>
    <recommendedName>
        <fullName evidence="11">Protein translocase subunit SecE</fullName>
    </recommendedName>
</protein>
<accession>A0A381QXP6</accession>
<evidence type="ECO:0000256" key="2">
    <source>
        <dbReference type="ARBA" id="ARBA00022448"/>
    </source>
</evidence>
<dbReference type="InterPro" id="IPR001901">
    <property type="entry name" value="Translocase_SecE/Sec61-g"/>
</dbReference>
<dbReference type="GO" id="GO:0005886">
    <property type="term" value="C:plasma membrane"/>
    <property type="evidence" value="ECO:0007669"/>
    <property type="project" value="TreeGrafter"/>
</dbReference>
<proteinExistence type="inferred from homology"/>
<evidence type="ECO:0000256" key="1">
    <source>
        <dbReference type="ARBA" id="ARBA00004370"/>
    </source>
</evidence>
<keyword evidence="5" id="KW-0653">Protein transport</keyword>
<dbReference type="NCBIfam" id="TIGR00964">
    <property type="entry name" value="secE_bact"/>
    <property type="match status" value="1"/>
</dbReference>
<evidence type="ECO:0000256" key="7">
    <source>
        <dbReference type="ARBA" id="ARBA00023010"/>
    </source>
</evidence>
<dbReference type="InterPro" id="IPR038379">
    <property type="entry name" value="SecE_sf"/>
</dbReference>